<organism evidence="1">
    <name type="scientific">viral metagenome</name>
    <dbReference type="NCBI Taxonomy" id="1070528"/>
    <lineage>
        <taxon>unclassified sequences</taxon>
        <taxon>metagenomes</taxon>
        <taxon>organismal metagenomes</taxon>
    </lineage>
</organism>
<sequence>MEYSNNQEILGVPKYAFYGQEDRVEELNKRMGSRNNIEKKLEPNFDLRPTSTKYDYFPVLDKQPAPKKSTYETYKLSNQFFNGNGKAPSSGYFSNIDLESNLRNQHFALQKGASQSVYVPTSESDMYKVKVPYIPSEQPHPKLFAKEPFSKELHENLHNNKIGVNTFYNHTRNQLRDM</sequence>
<proteinExistence type="predicted"/>
<dbReference type="EMBL" id="MN738822">
    <property type="protein sequence ID" value="QHT37889.1"/>
    <property type="molecule type" value="Genomic_DNA"/>
</dbReference>
<reference evidence="1" key="1">
    <citation type="journal article" date="2020" name="Nature">
        <title>Giant virus diversity and host interactions through global metagenomics.</title>
        <authorList>
            <person name="Schulz F."/>
            <person name="Roux S."/>
            <person name="Paez-Espino D."/>
            <person name="Jungbluth S."/>
            <person name="Walsh D.A."/>
            <person name="Denef V.J."/>
            <person name="McMahon K.D."/>
            <person name="Konstantinidis K.T."/>
            <person name="Eloe-Fadrosh E.A."/>
            <person name="Kyrpides N.C."/>
            <person name="Woyke T."/>
        </authorList>
    </citation>
    <scope>NUCLEOTIDE SEQUENCE</scope>
    <source>
        <strain evidence="1">GVMAG-S-ERX556049-19</strain>
    </source>
</reference>
<evidence type="ECO:0000313" key="1">
    <source>
        <dbReference type="EMBL" id="QHT37889.1"/>
    </source>
</evidence>
<protein>
    <submittedName>
        <fullName evidence="1">Uncharacterized protein</fullName>
    </submittedName>
</protein>
<name>A0A6C0FBG0_9ZZZZ</name>
<accession>A0A6C0FBG0</accession>
<dbReference type="AlphaFoldDB" id="A0A6C0FBG0"/>